<dbReference type="EMBL" id="JAAXPC010000017">
    <property type="protein sequence ID" value="NKY04367.1"/>
    <property type="molecule type" value="Genomic_DNA"/>
</dbReference>
<dbReference type="Proteomes" id="UP000563898">
    <property type="component" value="Unassembled WGS sequence"/>
</dbReference>
<dbReference type="Gene3D" id="1.10.443.10">
    <property type="entry name" value="Intergrase catalytic core"/>
    <property type="match status" value="1"/>
</dbReference>
<dbReference type="AlphaFoldDB" id="A0A846WTA3"/>
<comment type="similarity">
    <text evidence="1">Belongs to the 'phage' integrase family.</text>
</comment>
<evidence type="ECO:0000256" key="3">
    <source>
        <dbReference type="ARBA" id="ARBA00023172"/>
    </source>
</evidence>
<dbReference type="GO" id="GO:0003677">
    <property type="term" value="F:DNA binding"/>
    <property type="evidence" value="ECO:0007669"/>
    <property type="project" value="UniProtKB-KW"/>
</dbReference>
<evidence type="ECO:0000256" key="1">
    <source>
        <dbReference type="ARBA" id="ARBA00008857"/>
    </source>
</evidence>
<dbReference type="GO" id="GO:0015074">
    <property type="term" value="P:DNA integration"/>
    <property type="evidence" value="ECO:0007669"/>
    <property type="project" value="UniProtKB-KW"/>
</dbReference>
<accession>A0A846WTA3</accession>
<evidence type="ECO:0000259" key="4">
    <source>
        <dbReference type="PROSITE" id="PS51898"/>
    </source>
</evidence>
<protein>
    <submittedName>
        <fullName evidence="5">Site-specific integrase</fullName>
    </submittedName>
</protein>
<dbReference type="InterPro" id="IPR050090">
    <property type="entry name" value="Tyrosine_recombinase_XerCD"/>
</dbReference>
<feature type="domain" description="Tyr recombinase" evidence="4">
    <location>
        <begin position="164"/>
        <end position="355"/>
    </location>
</feature>
<dbReference type="PANTHER" id="PTHR30349">
    <property type="entry name" value="PHAGE INTEGRASE-RELATED"/>
    <property type="match status" value="1"/>
</dbReference>
<reference evidence="5 6" key="1">
    <citation type="submission" date="2020-04" db="EMBL/GenBank/DDBJ databases">
        <title>MicrobeNet Type strains.</title>
        <authorList>
            <person name="Nicholson A.C."/>
        </authorList>
    </citation>
    <scope>NUCLEOTIDE SEQUENCE [LARGE SCALE GENOMIC DNA]</scope>
    <source>
        <strain evidence="5 6">ATCC BAA-14</strain>
    </source>
</reference>
<keyword evidence="2" id="KW-0238">DNA-binding</keyword>
<gene>
    <name evidence="5" type="ORF">HGA05_22630</name>
</gene>
<dbReference type="PANTHER" id="PTHR30349:SF64">
    <property type="entry name" value="PROPHAGE INTEGRASE INTD-RELATED"/>
    <property type="match status" value="1"/>
</dbReference>
<dbReference type="Pfam" id="PF00589">
    <property type="entry name" value="Phage_integrase"/>
    <property type="match status" value="1"/>
</dbReference>
<evidence type="ECO:0000313" key="5">
    <source>
        <dbReference type="EMBL" id="NKY04367.1"/>
    </source>
</evidence>
<dbReference type="GO" id="GO:0006310">
    <property type="term" value="P:DNA recombination"/>
    <property type="evidence" value="ECO:0007669"/>
    <property type="project" value="UniProtKB-KW"/>
</dbReference>
<dbReference type="InterPro" id="IPR013762">
    <property type="entry name" value="Integrase-like_cat_sf"/>
</dbReference>
<dbReference type="CDD" id="cd01189">
    <property type="entry name" value="INT_ICEBs1_C_like"/>
    <property type="match status" value="1"/>
</dbReference>
<dbReference type="InterPro" id="IPR002104">
    <property type="entry name" value="Integrase_catalytic"/>
</dbReference>
<organism evidence="5 6">
    <name type="scientific">Gordonia polyisoprenivorans</name>
    <dbReference type="NCBI Taxonomy" id="84595"/>
    <lineage>
        <taxon>Bacteria</taxon>
        <taxon>Bacillati</taxon>
        <taxon>Actinomycetota</taxon>
        <taxon>Actinomycetes</taxon>
        <taxon>Mycobacteriales</taxon>
        <taxon>Gordoniaceae</taxon>
        <taxon>Gordonia</taxon>
    </lineage>
</organism>
<dbReference type="InterPro" id="IPR010998">
    <property type="entry name" value="Integrase_recombinase_N"/>
</dbReference>
<sequence>MPKKVRTGGAVSWQVRWTNWDPIAQKTVGERKRKFPTKREAEEFIAREWGVVRSDLAAMHLQRFIEKYEDEILWGLASQQTAANYRGHHRLRIIPTLGRIRLNELTSLDIERAQAKWAADGTTYTVLMGTRSALSRALNHAVEMDAIQANVVLKARKPAKGVERDVLTLTPDELRIVLVKLAEKDQLYADMALVAALTGLRAGELLALQHGDIDPSVGRVMVRRAWSGVGKTRELKPPKNGKTRTAPWPADLHEVLERRWRPEKKHRTGFFFTGVKGGQLRHANVLSRSGFRDIVKELGHPNFHWHDLRATAIVTWIRAGIPLMEVRELAGHSSLRQTDRYARVARNDHAEAVVQLNLYLARTSTENEGRETAES</sequence>
<proteinExistence type="inferred from homology"/>
<name>A0A846WTA3_9ACTN</name>
<dbReference type="Gene3D" id="1.10.150.130">
    <property type="match status" value="1"/>
</dbReference>
<dbReference type="SUPFAM" id="SSF56349">
    <property type="entry name" value="DNA breaking-rejoining enzymes"/>
    <property type="match status" value="1"/>
</dbReference>
<keyword evidence="3" id="KW-0233">DNA recombination</keyword>
<comment type="caution">
    <text evidence="5">The sequence shown here is derived from an EMBL/GenBank/DDBJ whole genome shotgun (WGS) entry which is preliminary data.</text>
</comment>
<dbReference type="RefSeq" id="WP_035727885.1">
    <property type="nucleotide sequence ID" value="NZ_JAAXPC010000017.1"/>
</dbReference>
<evidence type="ECO:0000256" key="2">
    <source>
        <dbReference type="ARBA" id="ARBA00023125"/>
    </source>
</evidence>
<dbReference type="InterPro" id="IPR011010">
    <property type="entry name" value="DNA_brk_join_enz"/>
</dbReference>
<evidence type="ECO:0000313" key="6">
    <source>
        <dbReference type="Proteomes" id="UP000563898"/>
    </source>
</evidence>
<dbReference type="PROSITE" id="PS51898">
    <property type="entry name" value="TYR_RECOMBINASE"/>
    <property type="match status" value="1"/>
</dbReference>